<dbReference type="GO" id="GO:0016705">
    <property type="term" value="F:oxidoreductase activity, acting on paired donors, with incorporation or reduction of molecular oxygen"/>
    <property type="evidence" value="ECO:0007669"/>
    <property type="project" value="InterPro"/>
</dbReference>
<dbReference type="Proteomes" id="UP000813423">
    <property type="component" value="Unassembled WGS sequence"/>
</dbReference>
<keyword evidence="10" id="KW-0843">Virulence</keyword>
<dbReference type="GO" id="GO:1902181">
    <property type="term" value="P:verruculogen biosynthetic process"/>
    <property type="evidence" value="ECO:0007669"/>
    <property type="project" value="UniProtKB-ARBA"/>
</dbReference>
<dbReference type="GO" id="GO:0005506">
    <property type="term" value="F:iron ion binding"/>
    <property type="evidence" value="ECO:0007669"/>
    <property type="project" value="InterPro"/>
</dbReference>
<accession>A0A8H4MSP5</accession>
<comment type="similarity">
    <text evidence="3">Belongs to the cytochrome P450 family.</text>
</comment>
<dbReference type="CDD" id="cd11061">
    <property type="entry name" value="CYP67-like"/>
    <property type="match status" value="1"/>
</dbReference>
<dbReference type="SUPFAM" id="SSF48264">
    <property type="entry name" value="Cytochrome P450"/>
    <property type="match status" value="1"/>
</dbReference>
<evidence type="ECO:0000256" key="3">
    <source>
        <dbReference type="ARBA" id="ARBA00010617"/>
    </source>
</evidence>
<dbReference type="PANTHER" id="PTHR24305:SF112">
    <property type="entry name" value="L-ORNITHINE-N5-MONOOXYGENASE (EUROFUNG)"/>
    <property type="match status" value="1"/>
</dbReference>
<proteinExistence type="inferred from homology"/>
<evidence type="ECO:0000313" key="18">
    <source>
        <dbReference type="EMBL" id="KAH1909141.1"/>
    </source>
</evidence>
<keyword evidence="4 17" id="KW-0349">Heme</keyword>
<evidence type="ECO:0000256" key="7">
    <source>
        <dbReference type="ARBA" id="ARBA00022989"/>
    </source>
</evidence>
<comment type="caution">
    <text evidence="18">The sequence shown here is derived from an EMBL/GenBank/DDBJ whole genome shotgun (WGS) entry which is preliminary data.</text>
</comment>
<evidence type="ECO:0000256" key="6">
    <source>
        <dbReference type="ARBA" id="ARBA00022723"/>
    </source>
</evidence>
<dbReference type="InterPro" id="IPR036396">
    <property type="entry name" value="Cyt_P450_sf"/>
</dbReference>
<dbReference type="GO" id="GO:0016020">
    <property type="term" value="C:membrane"/>
    <property type="evidence" value="ECO:0007669"/>
    <property type="project" value="UniProtKB-SubCell"/>
</dbReference>
<evidence type="ECO:0000256" key="9">
    <source>
        <dbReference type="ARBA" id="ARBA00023004"/>
    </source>
</evidence>
<protein>
    <recommendedName>
        <fullName evidence="15">Tryprostatin B 6-hydroxylase</fullName>
        <ecNumber evidence="14">1.14.14.118</ecNumber>
    </recommendedName>
    <alternativeName>
        <fullName evidence="16">Fumitremorgin biosynthesis protein C</fullName>
    </alternativeName>
</protein>
<keyword evidence="8" id="KW-0560">Oxidoreductase</keyword>
<sequence>MKPSHSDTPLMMPSVMKCGYLATAGLIGICTHLSYFRYGEHHLYPWRYVRFHLCLTMGVAALLYAKKPPQYTLCSMDLVKDVSLLMATYLVGLFASLLLYRTLFHPLRQIRGPWAAKISSFWLSFRLRRGPSFRILHELHEEYGPVVRVGPSEVSIIHPEAVRMIYGPNSRCSKNTFYDNGHPMMSLHSYRDRIAHDQRRRVWSAGFGDRALRGYEQRMRVYRQKLFQRLEARAVAESAINISQWFNFYSYDTMGDLAFARSFDMLDASRNHWAVDMLMHGMIGYRYLFPSWFFRLLATMPSLSSDWHKFIGFATDTMLRRVGEQVDVPDIFASLLAPLNGREPTEDERNMLMGDAMLIITAGSDTTATSLTSIVYELARHLDEVDKLRAELDPIEADSDGEYQHDTLAKLPHLNGFINETLRLHPPIPGVIPRKTPPEGIHVKDVFIPGNMTVFSPQWSMGRSEAAYIDPEIFNPERWYKHMDLVKDPSAFAPFSIGPYSCIGKPLALMNIRTTVARLIMSFDVRFPEGEDGIRWMDAADEHFAMGIHQMPVVLTRRH</sequence>
<evidence type="ECO:0000256" key="17">
    <source>
        <dbReference type="PIRSR" id="PIRSR602401-1"/>
    </source>
</evidence>
<dbReference type="PRINTS" id="PR00463">
    <property type="entry name" value="EP450I"/>
</dbReference>
<evidence type="ECO:0000256" key="1">
    <source>
        <dbReference type="ARBA" id="ARBA00001971"/>
    </source>
</evidence>
<evidence type="ECO:0000313" key="19">
    <source>
        <dbReference type="Proteomes" id="UP000813423"/>
    </source>
</evidence>
<dbReference type="FunFam" id="1.10.630.10:FF:000063">
    <property type="entry name" value="Cytochrome P450 monooxygenase"/>
    <property type="match status" value="1"/>
</dbReference>
<organism evidence="18 19">
    <name type="scientific">Aspergillus fumigatus</name>
    <name type="common">Neosartorya fumigata</name>
    <dbReference type="NCBI Taxonomy" id="746128"/>
    <lineage>
        <taxon>Eukaryota</taxon>
        <taxon>Fungi</taxon>
        <taxon>Dikarya</taxon>
        <taxon>Ascomycota</taxon>
        <taxon>Pezizomycotina</taxon>
        <taxon>Eurotiomycetes</taxon>
        <taxon>Eurotiomycetidae</taxon>
        <taxon>Eurotiales</taxon>
        <taxon>Aspergillaceae</taxon>
        <taxon>Aspergillus</taxon>
        <taxon>Aspergillus subgen. Fumigati</taxon>
    </lineage>
</organism>
<evidence type="ECO:0000256" key="2">
    <source>
        <dbReference type="ARBA" id="ARBA00004141"/>
    </source>
</evidence>
<comment type="catalytic activity">
    <reaction evidence="13">
        <text>tryprostatin B + reduced [NADPH--hemoprotein reductase] + O2 = 6-hydroxytryprostatin B + oxidized [NADPH--hemoprotein reductase] + H2O + H(+)</text>
        <dbReference type="Rhea" id="RHEA:35955"/>
        <dbReference type="Rhea" id="RHEA-COMP:11964"/>
        <dbReference type="Rhea" id="RHEA-COMP:11965"/>
        <dbReference type="ChEBI" id="CHEBI:15377"/>
        <dbReference type="ChEBI" id="CHEBI:15378"/>
        <dbReference type="ChEBI" id="CHEBI:15379"/>
        <dbReference type="ChEBI" id="CHEBI:57618"/>
        <dbReference type="ChEBI" id="CHEBI:58210"/>
        <dbReference type="ChEBI" id="CHEBI:72760"/>
        <dbReference type="ChEBI" id="CHEBI:72762"/>
        <dbReference type="EC" id="1.14.14.118"/>
    </reaction>
</comment>
<gene>
    <name evidence="18" type="ORF">KXV57_002241</name>
</gene>
<evidence type="ECO:0000256" key="10">
    <source>
        <dbReference type="ARBA" id="ARBA00023026"/>
    </source>
</evidence>
<dbReference type="AlphaFoldDB" id="A0A8H4MSP5"/>
<dbReference type="InterPro" id="IPR050121">
    <property type="entry name" value="Cytochrome_P450_monoxygenase"/>
</dbReference>
<keyword evidence="5" id="KW-0812">Transmembrane</keyword>
<evidence type="ECO:0000256" key="14">
    <source>
        <dbReference type="ARBA" id="ARBA00066322"/>
    </source>
</evidence>
<dbReference type="EMBL" id="JAIBSC010000015">
    <property type="protein sequence ID" value="KAH1909141.1"/>
    <property type="molecule type" value="Genomic_DNA"/>
</dbReference>
<dbReference type="PRINTS" id="PR00385">
    <property type="entry name" value="P450"/>
</dbReference>
<comment type="subcellular location">
    <subcellularLocation>
        <location evidence="2">Membrane</location>
        <topology evidence="2">Multi-pass membrane protein</topology>
    </subcellularLocation>
</comment>
<dbReference type="Pfam" id="PF00067">
    <property type="entry name" value="p450"/>
    <property type="match status" value="1"/>
</dbReference>
<dbReference type="SMR" id="A0A8H4MSP5"/>
<evidence type="ECO:0000256" key="13">
    <source>
        <dbReference type="ARBA" id="ARBA00052018"/>
    </source>
</evidence>
<dbReference type="OMA" id="KRIQVYR"/>
<keyword evidence="9 17" id="KW-0408">Iron</keyword>
<dbReference type="EC" id="1.14.14.118" evidence="14"/>
<dbReference type="Gene3D" id="1.10.630.10">
    <property type="entry name" value="Cytochrome P450"/>
    <property type="match status" value="1"/>
</dbReference>
<evidence type="ECO:0000256" key="15">
    <source>
        <dbReference type="ARBA" id="ARBA00068978"/>
    </source>
</evidence>
<keyword evidence="7" id="KW-1133">Transmembrane helix</keyword>
<dbReference type="GO" id="GO:0020037">
    <property type="term" value="F:heme binding"/>
    <property type="evidence" value="ECO:0007669"/>
    <property type="project" value="InterPro"/>
</dbReference>
<keyword evidence="11" id="KW-0503">Monooxygenase</keyword>
<dbReference type="InterPro" id="IPR002401">
    <property type="entry name" value="Cyt_P450_E_grp-I"/>
</dbReference>
<keyword evidence="12" id="KW-0472">Membrane</keyword>
<feature type="binding site" description="axial binding residue" evidence="17">
    <location>
        <position position="502"/>
    </location>
    <ligand>
        <name>heme</name>
        <dbReference type="ChEBI" id="CHEBI:30413"/>
    </ligand>
    <ligandPart>
        <name>Fe</name>
        <dbReference type="ChEBI" id="CHEBI:18248"/>
    </ligandPart>
</feature>
<evidence type="ECO:0000256" key="16">
    <source>
        <dbReference type="ARBA" id="ARBA00079459"/>
    </source>
</evidence>
<keyword evidence="6 17" id="KW-0479">Metal-binding</keyword>
<evidence type="ECO:0000256" key="8">
    <source>
        <dbReference type="ARBA" id="ARBA00023002"/>
    </source>
</evidence>
<name>A0A8H4MSP5_ASPFM</name>
<reference evidence="18" key="1">
    <citation type="submission" date="2021-08" db="EMBL/GenBank/DDBJ databases">
        <title>Global Aspergillus fumigatus from environmental and clinical sources.</title>
        <authorList>
            <person name="Barber A."/>
            <person name="Sae-Ong T."/>
        </authorList>
    </citation>
    <scope>NUCLEOTIDE SEQUENCE</scope>
    <source>
        <strain evidence="18">NRZ-2016-071</strain>
    </source>
</reference>
<dbReference type="GO" id="GO:0004497">
    <property type="term" value="F:monooxygenase activity"/>
    <property type="evidence" value="ECO:0007669"/>
    <property type="project" value="UniProtKB-KW"/>
</dbReference>
<comment type="cofactor">
    <cofactor evidence="1 17">
        <name>heme</name>
        <dbReference type="ChEBI" id="CHEBI:30413"/>
    </cofactor>
</comment>
<evidence type="ECO:0000256" key="11">
    <source>
        <dbReference type="ARBA" id="ARBA00023033"/>
    </source>
</evidence>
<evidence type="ECO:0000256" key="12">
    <source>
        <dbReference type="ARBA" id="ARBA00023136"/>
    </source>
</evidence>
<dbReference type="PANTHER" id="PTHR24305">
    <property type="entry name" value="CYTOCHROME P450"/>
    <property type="match status" value="1"/>
</dbReference>
<dbReference type="InterPro" id="IPR001128">
    <property type="entry name" value="Cyt_P450"/>
</dbReference>
<evidence type="ECO:0000256" key="5">
    <source>
        <dbReference type="ARBA" id="ARBA00022692"/>
    </source>
</evidence>
<evidence type="ECO:0000256" key="4">
    <source>
        <dbReference type="ARBA" id="ARBA00022617"/>
    </source>
</evidence>